<proteinExistence type="predicted"/>
<accession>A0ABD1ZD12</accession>
<organism evidence="2 3">
    <name type="scientific">Riccia fluitans</name>
    <dbReference type="NCBI Taxonomy" id="41844"/>
    <lineage>
        <taxon>Eukaryota</taxon>
        <taxon>Viridiplantae</taxon>
        <taxon>Streptophyta</taxon>
        <taxon>Embryophyta</taxon>
        <taxon>Marchantiophyta</taxon>
        <taxon>Marchantiopsida</taxon>
        <taxon>Marchantiidae</taxon>
        <taxon>Marchantiales</taxon>
        <taxon>Ricciaceae</taxon>
        <taxon>Riccia</taxon>
    </lineage>
</organism>
<keyword evidence="3" id="KW-1185">Reference proteome</keyword>
<evidence type="ECO:0000313" key="2">
    <source>
        <dbReference type="EMBL" id="KAL2645273.1"/>
    </source>
</evidence>
<protein>
    <submittedName>
        <fullName evidence="2">Uncharacterized protein</fullName>
    </submittedName>
</protein>
<dbReference type="EMBL" id="JBHFFA010000002">
    <property type="protein sequence ID" value="KAL2645273.1"/>
    <property type="molecule type" value="Genomic_DNA"/>
</dbReference>
<dbReference type="AlphaFoldDB" id="A0ABD1ZD12"/>
<reference evidence="2 3" key="1">
    <citation type="submission" date="2024-09" db="EMBL/GenBank/DDBJ databases">
        <title>Chromosome-scale assembly of Riccia fluitans.</title>
        <authorList>
            <person name="Paukszto L."/>
            <person name="Sawicki J."/>
            <person name="Karawczyk K."/>
            <person name="Piernik-Szablinska J."/>
            <person name="Szczecinska M."/>
            <person name="Mazdziarz M."/>
        </authorList>
    </citation>
    <scope>NUCLEOTIDE SEQUENCE [LARGE SCALE GENOMIC DNA]</scope>
    <source>
        <strain evidence="2">Rf_01</strain>
        <tissue evidence="2">Aerial parts of the thallus</tissue>
    </source>
</reference>
<comment type="caution">
    <text evidence="2">The sequence shown here is derived from an EMBL/GenBank/DDBJ whole genome shotgun (WGS) entry which is preliminary data.</text>
</comment>
<evidence type="ECO:0000313" key="3">
    <source>
        <dbReference type="Proteomes" id="UP001605036"/>
    </source>
</evidence>
<dbReference type="Proteomes" id="UP001605036">
    <property type="component" value="Unassembled WGS sequence"/>
</dbReference>
<feature type="region of interest" description="Disordered" evidence="1">
    <location>
        <begin position="117"/>
        <end position="151"/>
    </location>
</feature>
<name>A0ABD1ZD12_9MARC</name>
<gene>
    <name evidence="2" type="ORF">R1flu_012860</name>
</gene>
<sequence length="177" mass="18938">MSGRATFGKAYTGGWSAGGGRSTEDYSRWVKGIQPIESQGDPETNTALDCAESSKCHSSALPWLGWASRVTTKSRGVVNSLWDPGLLQLQSVVLTDVPDWFDEGRVILLIRALSPSHAEGNSDLGAGRGMASASRMESGSKRGAPQLPRDWFGTRNSSDNLACDQRSACLGSMLVFI</sequence>
<evidence type="ECO:0000256" key="1">
    <source>
        <dbReference type="SAM" id="MobiDB-lite"/>
    </source>
</evidence>